<dbReference type="EMBL" id="FOUU01000004">
    <property type="protein sequence ID" value="SFM78093.1"/>
    <property type="molecule type" value="Genomic_DNA"/>
</dbReference>
<sequence>MLEGIRIEIAAYTASFRVPHYVGHQLTLTVPPLSTIYGLLSAATGRWILPEEVDWMAYRFEYESRGEDLEKIYQFERNKVGAPAKPGKSTVVRREFLVMPRLILYLPLRWENCFRNPRYTLLLGRTQDVAFVEKIRRVSLQRVSDGEVRGCLVPFELISKMSGSAILYNLPVAFNDEPVRSPLKMAVFGIVDFHNPVRLETAGDWLVRNREGGDVVLLFRKEWTSNGTSATAG</sequence>
<dbReference type="RefSeq" id="WP_093394581.1">
    <property type="nucleotide sequence ID" value="NZ_FOUU01000004.1"/>
</dbReference>
<dbReference type="AlphaFoldDB" id="A0A1I4TN87"/>
<keyword evidence="3" id="KW-1185">Reference proteome</keyword>
<evidence type="ECO:0000313" key="2">
    <source>
        <dbReference type="EMBL" id="SFM78093.1"/>
    </source>
</evidence>
<dbReference type="OrthoDB" id="580851at2"/>
<dbReference type="CDD" id="cd09693">
    <property type="entry name" value="Cas5_I"/>
    <property type="match status" value="1"/>
</dbReference>
<accession>A0A1I4TN87</accession>
<dbReference type="InterPro" id="IPR013337">
    <property type="entry name" value="CRISPR-assoc_prot_Cas5_Tneap"/>
</dbReference>
<dbReference type="Proteomes" id="UP000199611">
    <property type="component" value="Unassembled WGS sequence"/>
</dbReference>
<organism evidence="2 3">
    <name type="scientific">Thermodesulforhabdus norvegica</name>
    <dbReference type="NCBI Taxonomy" id="39841"/>
    <lineage>
        <taxon>Bacteria</taxon>
        <taxon>Pseudomonadati</taxon>
        <taxon>Thermodesulfobacteriota</taxon>
        <taxon>Syntrophobacteria</taxon>
        <taxon>Syntrophobacterales</taxon>
        <taxon>Thermodesulforhabdaceae</taxon>
        <taxon>Thermodesulforhabdus</taxon>
    </lineage>
</organism>
<dbReference type="NCBIfam" id="TIGR01895">
    <property type="entry name" value="cas_Cas5t"/>
    <property type="match status" value="1"/>
</dbReference>
<proteinExistence type="predicted"/>
<dbReference type="STRING" id="39841.SAMN05660836_01420"/>
<dbReference type="Gene3D" id="3.30.70.2660">
    <property type="match status" value="1"/>
</dbReference>
<reference evidence="2 3" key="1">
    <citation type="submission" date="2016-10" db="EMBL/GenBank/DDBJ databases">
        <authorList>
            <person name="de Groot N.N."/>
        </authorList>
    </citation>
    <scope>NUCLEOTIDE SEQUENCE [LARGE SCALE GENOMIC DNA]</scope>
    <source>
        <strain evidence="2 3">DSM 9990</strain>
    </source>
</reference>
<protein>
    <submittedName>
        <fullName evidence="2">CRISPR-associated protein Cas5t</fullName>
    </submittedName>
</protein>
<evidence type="ECO:0000256" key="1">
    <source>
        <dbReference type="ARBA" id="ARBA00023118"/>
    </source>
</evidence>
<gene>
    <name evidence="2" type="ORF">SAMN05660836_01420</name>
</gene>
<dbReference type="NCBIfam" id="TIGR02593">
    <property type="entry name" value="CRISPR_cas5"/>
    <property type="match status" value="1"/>
</dbReference>
<dbReference type="InterPro" id="IPR013422">
    <property type="entry name" value="CRISPR-assoc_prot_Cas5_N"/>
</dbReference>
<name>A0A1I4TN87_9BACT</name>
<keyword evidence="1" id="KW-0051">Antiviral defense</keyword>
<dbReference type="GO" id="GO:0051607">
    <property type="term" value="P:defense response to virus"/>
    <property type="evidence" value="ECO:0007669"/>
    <property type="project" value="UniProtKB-KW"/>
</dbReference>
<evidence type="ECO:0000313" key="3">
    <source>
        <dbReference type="Proteomes" id="UP000199611"/>
    </source>
</evidence>